<gene>
    <name evidence="1" type="ORF">B4O97_05770</name>
</gene>
<proteinExistence type="predicted"/>
<sequence>MSTKANTGFIIFSSLLGILFLSLVFPGCVHNRVEGFYFIEYSGLKRELVADSKAPDQNGNDLISVNGRLSTPFYSLRQGLEIREPGRSFFIVYWADCPLDLRLKIDGEYVLVDLPNLDAREVEFRYPLDRNALFEGFQLETDAPRGSLKIIGSGVEDSFTGADFTGNPALIGHGIKVLSHTGTDRAEVLVSTELAGPSGADILQIGMRTDSTGPLLLELKDGDGMTREMELRRPENYRQLSLYIPALGFMPGSITLHGQNTRIETFGLHKTPSVPDPVSMDFASILRYPREKWRRSEFELFRWTVEPKVLVFDFSDYSTQAAFLKRLAFFVEKDGFQGRLLTDSELHELHGWNAHDYRAEDLARFFTAAEESGFVLNAEELELREILLSEGILSGDGGGGYRFHTGAVISISRESVDYLRRLFLTHEGFHGLFFTDPGYREHTARLWEGFSPVEKEFWRVFLRWRGYDPEDSYLVQNELQAYLLQQPVFRANTYFIDHTLPRMARLYPQSAGLIDELTANFPNHFENSAAFLEEYVYSSLGLRGGDLENLKYLY</sequence>
<keyword evidence="2" id="KW-1185">Reference proteome</keyword>
<evidence type="ECO:0000313" key="2">
    <source>
        <dbReference type="Proteomes" id="UP000192343"/>
    </source>
</evidence>
<name>A0A1Y1S053_9SPIO</name>
<dbReference type="Proteomes" id="UP000192343">
    <property type="component" value="Unassembled WGS sequence"/>
</dbReference>
<dbReference type="STRING" id="1963862.B4O97_05770"/>
<dbReference type="AlphaFoldDB" id="A0A1Y1S053"/>
<dbReference type="EMBL" id="MWQY01000005">
    <property type="protein sequence ID" value="ORC36572.1"/>
    <property type="molecule type" value="Genomic_DNA"/>
</dbReference>
<dbReference type="OrthoDB" id="350107at2"/>
<dbReference type="RefSeq" id="WP_083049105.1">
    <property type="nucleotide sequence ID" value="NZ_MWQY01000005.1"/>
</dbReference>
<evidence type="ECO:0000313" key="1">
    <source>
        <dbReference type="EMBL" id="ORC36572.1"/>
    </source>
</evidence>
<comment type="caution">
    <text evidence="1">The sequence shown here is derived from an EMBL/GenBank/DDBJ whole genome shotgun (WGS) entry which is preliminary data.</text>
</comment>
<organism evidence="1 2">
    <name type="scientific">Marispirochaeta aestuarii</name>
    <dbReference type="NCBI Taxonomy" id="1963862"/>
    <lineage>
        <taxon>Bacteria</taxon>
        <taxon>Pseudomonadati</taxon>
        <taxon>Spirochaetota</taxon>
        <taxon>Spirochaetia</taxon>
        <taxon>Spirochaetales</taxon>
        <taxon>Spirochaetaceae</taxon>
        <taxon>Marispirochaeta</taxon>
    </lineage>
</organism>
<accession>A0A1Y1S053</accession>
<protein>
    <submittedName>
        <fullName evidence="1">Uncharacterized protein</fullName>
    </submittedName>
</protein>
<reference evidence="1 2" key="1">
    <citation type="submission" date="2017-03" db="EMBL/GenBank/DDBJ databases">
        <title>Draft Genome sequence of Marispirochaeta sp. strain JC444.</title>
        <authorList>
            <person name="Shivani Y."/>
            <person name="Subhash Y."/>
            <person name="Sasikala C."/>
            <person name="Ramana C."/>
        </authorList>
    </citation>
    <scope>NUCLEOTIDE SEQUENCE [LARGE SCALE GENOMIC DNA]</scope>
    <source>
        <strain evidence="1 2">JC444</strain>
    </source>
</reference>